<gene>
    <name evidence="1" type="ORF">SAMN05428998_11772</name>
</gene>
<dbReference type="EMBL" id="FWZX01000017">
    <property type="protein sequence ID" value="SMF48331.1"/>
    <property type="molecule type" value="Genomic_DNA"/>
</dbReference>
<dbReference type="AlphaFoldDB" id="A0A1Y6C7R7"/>
<accession>A0A1Y6C7R7</accession>
<dbReference type="RefSeq" id="WP_200808574.1">
    <property type="nucleotide sequence ID" value="NZ_FWZX01000017.1"/>
</dbReference>
<evidence type="ECO:0000313" key="1">
    <source>
        <dbReference type="EMBL" id="SMF48331.1"/>
    </source>
</evidence>
<name>A0A1Y6C7R7_9PROT</name>
<sequence length="96" mass="10199">MAGFKRRALDDEDRGRKAVGLGELAAEGLGVFCWCNRCGHNATLSSERLVRELGPAFPVPELGVRLRCSGCGSKDVATRPGWPAVGPVARHGPDRG</sequence>
<organism evidence="1 2">
    <name type="scientific">Tistlia consotensis USBA 355</name>
    <dbReference type="NCBI Taxonomy" id="560819"/>
    <lineage>
        <taxon>Bacteria</taxon>
        <taxon>Pseudomonadati</taxon>
        <taxon>Pseudomonadota</taxon>
        <taxon>Alphaproteobacteria</taxon>
        <taxon>Rhodospirillales</taxon>
        <taxon>Rhodovibrionaceae</taxon>
        <taxon>Tistlia</taxon>
    </lineage>
</organism>
<keyword evidence="2" id="KW-1185">Reference proteome</keyword>
<dbReference type="STRING" id="560819.SAMN05428998_11772"/>
<proteinExistence type="predicted"/>
<evidence type="ECO:0000313" key="2">
    <source>
        <dbReference type="Proteomes" id="UP000192917"/>
    </source>
</evidence>
<reference evidence="1 2" key="1">
    <citation type="submission" date="2017-04" db="EMBL/GenBank/DDBJ databases">
        <authorList>
            <person name="Afonso C.L."/>
            <person name="Miller P.J."/>
            <person name="Scott M.A."/>
            <person name="Spackman E."/>
            <person name="Goraichik I."/>
            <person name="Dimitrov K.M."/>
            <person name="Suarez D.L."/>
            <person name="Swayne D.E."/>
        </authorList>
    </citation>
    <scope>NUCLEOTIDE SEQUENCE [LARGE SCALE GENOMIC DNA]</scope>
    <source>
        <strain evidence="1 2">USBA 355</strain>
    </source>
</reference>
<protein>
    <submittedName>
        <fullName evidence="1">Uncharacterized protein</fullName>
    </submittedName>
</protein>
<dbReference type="Proteomes" id="UP000192917">
    <property type="component" value="Unassembled WGS sequence"/>
</dbReference>